<comment type="pathway">
    <text evidence="2">Protein modification; protein ubiquitination.</text>
</comment>
<dbReference type="InterPro" id="IPR000210">
    <property type="entry name" value="BTB/POZ_dom"/>
</dbReference>
<dbReference type="PANTHER" id="PTHR46336:SF3">
    <property type="entry name" value="BTB_POZ DOMAIN-CONTAINING PROTEIN POB1"/>
    <property type="match status" value="1"/>
</dbReference>
<evidence type="ECO:0000259" key="4">
    <source>
        <dbReference type="PROSITE" id="PS50097"/>
    </source>
</evidence>
<comment type="caution">
    <text evidence="5">The sequence shown here is derived from an EMBL/GenBank/DDBJ whole genome shotgun (WGS) entry which is preliminary data.</text>
</comment>
<keyword evidence="6" id="KW-1185">Reference proteome</keyword>
<evidence type="ECO:0000256" key="1">
    <source>
        <dbReference type="ARBA" id="ARBA00002668"/>
    </source>
</evidence>
<comment type="function">
    <text evidence="1">May act as a substrate-specific adapter of an E3 ubiquitin-protein ligase complex (CUL3-RBX1-BTB) which mediates the ubiquitination and subsequent proteasomal degradation of target proteins.</text>
</comment>
<keyword evidence="3" id="KW-0833">Ubl conjugation pathway</keyword>
<feature type="domain" description="BTB" evidence="4">
    <location>
        <begin position="20"/>
        <end position="81"/>
    </location>
</feature>
<dbReference type="Gene3D" id="1.25.40.420">
    <property type="match status" value="1"/>
</dbReference>
<organism evidence="5 6">
    <name type="scientific">Acorus gramineus</name>
    <name type="common">Dwarf sweet flag</name>
    <dbReference type="NCBI Taxonomy" id="55184"/>
    <lineage>
        <taxon>Eukaryota</taxon>
        <taxon>Viridiplantae</taxon>
        <taxon>Streptophyta</taxon>
        <taxon>Embryophyta</taxon>
        <taxon>Tracheophyta</taxon>
        <taxon>Spermatophyta</taxon>
        <taxon>Magnoliopsida</taxon>
        <taxon>Liliopsida</taxon>
        <taxon>Acoraceae</taxon>
        <taxon>Acorus</taxon>
    </lineage>
</organism>
<dbReference type="FunFam" id="1.25.40.420:FF:000008">
    <property type="entry name" value="BTB/POZ domain-containing protein POB1"/>
    <property type="match status" value="1"/>
</dbReference>
<accession>A0AAV9AIV6</accession>
<dbReference type="Gene3D" id="3.30.710.10">
    <property type="entry name" value="Potassium Channel Kv1.1, Chain A"/>
    <property type="match status" value="1"/>
</dbReference>
<dbReference type="GO" id="GO:0005634">
    <property type="term" value="C:nucleus"/>
    <property type="evidence" value="ECO:0007669"/>
    <property type="project" value="TreeGrafter"/>
</dbReference>
<dbReference type="PROSITE" id="PS50097">
    <property type="entry name" value="BTB"/>
    <property type="match status" value="1"/>
</dbReference>
<protein>
    <submittedName>
        <fullName evidence="5">BTB/POZ domain-containing protein POB1</fullName>
    </submittedName>
</protein>
<dbReference type="SMART" id="SM00225">
    <property type="entry name" value="BTB"/>
    <property type="match status" value="1"/>
</dbReference>
<reference evidence="5" key="1">
    <citation type="journal article" date="2023" name="Nat. Commun.">
        <title>Diploid and tetraploid genomes of Acorus and the evolution of monocots.</title>
        <authorList>
            <person name="Ma L."/>
            <person name="Liu K.W."/>
            <person name="Li Z."/>
            <person name="Hsiao Y.Y."/>
            <person name="Qi Y."/>
            <person name="Fu T."/>
            <person name="Tang G.D."/>
            <person name="Zhang D."/>
            <person name="Sun W.H."/>
            <person name="Liu D.K."/>
            <person name="Li Y."/>
            <person name="Chen G.Z."/>
            <person name="Liu X.D."/>
            <person name="Liao X.Y."/>
            <person name="Jiang Y.T."/>
            <person name="Yu X."/>
            <person name="Hao Y."/>
            <person name="Huang J."/>
            <person name="Zhao X.W."/>
            <person name="Ke S."/>
            <person name="Chen Y.Y."/>
            <person name="Wu W.L."/>
            <person name="Hsu J.L."/>
            <person name="Lin Y.F."/>
            <person name="Huang M.D."/>
            <person name="Li C.Y."/>
            <person name="Huang L."/>
            <person name="Wang Z.W."/>
            <person name="Zhao X."/>
            <person name="Zhong W.Y."/>
            <person name="Peng D.H."/>
            <person name="Ahmad S."/>
            <person name="Lan S."/>
            <person name="Zhang J.S."/>
            <person name="Tsai W.C."/>
            <person name="Van de Peer Y."/>
            <person name="Liu Z.J."/>
        </authorList>
    </citation>
    <scope>NUCLEOTIDE SEQUENCE</scope>
    <source>
        <strain evidence="5">SCP</strain>
    </source>
</reference>
<dbReference type="InterPro" id="IPR011333">
    <property type="entry name" value="SKP1/BTB/POZ_sf"/>
</dbReference>
<sequence>MQIEIFDDEHERERSLIRVKRIHISSLVLASKSEFFFKLFSNGMKESQPNSTVTIRIYDSEEDAFMEILNFMYGMTLSSRAMKSSCTLFKVLMLADKFEIISCIEQCVQLLVDLPMTRESALLYFDIPMRSEYQPLINEATRFLSSCYEDLTKHLDELCDMPVTVMETVLCSDNVRVSSEDCVYDIALKWARKQYPRLEDRRAFLGSCITRLVRFPYLRCAKLREVLACEDLDHDFAKDVVGEALFFKVDPFNITIEACEKLRVWDKISSKIFYLGKRSFFLIAERRKSNPGPSDSFGLFLCSNDRFSEVIIVDFMFAVKKKPEMNFLNLHGMVASFKKNESCGTDRLICMLWNNFTANDSPYFIDGVLHLKAKLSFIN</sequence>
<dbReference type="SUPFAM" id="SSF49599">
    <property type="entry name" value="TRAF domain-like"/>
    <property type="match status" value="1"/>
</dbReference>
<dbReference type="InterPro" id="IPR045890">
    <property type="entry name" value="POB1-like"/>
</dbReference>
<evidence type="ECO:0000256" key="3">
    <source>
        <dbReference type="ARBA" id="ARBA00022786"/>
    </source>
</evidence>
<dbReference type="SUPFAM" id="SSF54695">
    <property type="entry name" value="POZ domain"/>
    <property type="match status" value="1"/>
</dbReference>
<proteinExistence type="predicted"/>
<evidence type="ECO:0000256" key="2">
    <source>
        <dbReference type="ARBA" id="ARBA00004906"/>
    </source>
</evidence>
<gene>
    <name evidence="5" type="ORF">QJS04_geneDACA013426</name>
</gene>
<dbReference type="AlphaFoldDB" id="A0AAV9AIV6"/>
<dbReference type="Pfam" id="PF07707">
    <property type="entry name" value="BACK"/>
    <property type="match status" value="1"/>
</dbReference>
<dbReference type="GO" id="GO:0010114">
    <property type="term" value="P:response to red light"/>
    <property type="evidence" value="ECO:0007669"/>
    <property type="project" value="TreeGrafter"/>
</dbReference>
<name>A0AAV9AIV6_ACOGR</name>
<dbReference type="Proteomes" id="UP001179952">
    <property type="component" value="Unassembled WGS sequence"/>
</dbReference>
<dbReference type="EMBL" id="JAUJYN010000009">
    <property type="protein sequence ID" value="KAK1264002.1"/>
    <property type="molecule type" value="Genomic_DNA"/>
</dbReference>
<dbReference type="PANTHER" id="PTHR46336">
    <property type="entry name" value="OS02G0260700 PROTEIN"/>
    <property type="match status" value="1"/>
</dbReference>
<reference evidence="5" key="2">
    <citation type="submission" date="2023-06" db="EMBL/GenBank/DDBJ databases">
        <authorList>
            <person name="Ma L."/>
            <person name="Liu K.-W."/>
            <person name="Li Z."/>
            <person name="Hsiao Y.-Y."/>
            <person name="Qi Y."/>
            <person name="Fu T."/>
            <person name="Tang G."/>
            <person name="Zhang D."/>
            <person name="Sun W.-H."/>
            <person name="Liu D.-K."/>
            <person name="Li Y."/>
            <person name="Chen G.-Z."/>
            <person name="Liu X.-D."/>
            <person name="Liao X.-Y."/>
            <person name="Jiang Y.-T."/>
            <person name="Yu X."/>
            <person name="Hao Y."/>
            <person name="Huang J."/>
            <person name="Zhao X.-W."/>
            <person name="Ke S."/>
            <person name="Chen Y.-Y."/>
            <person name="Wu W.-L."/>
            <person name="Hsu J.-L."/>
            <person name="Lin Y.-F."/>
            <person name="Huang M.-D."/>
            <person name="Li C.-Y."/>
            <person name="Huang L."/>
            <person name="Wang Z.-W."/>
            <person name="Zhao X."/>
            <person name="Zhong W.-Y."/>
            <person name="Peng D.-H."/>
            <person name="Ahmad S."/>
            <person name="Lan S."/>
            <person name="Zhang J.-S."/>
            <person name="Tsai W.-C."/>
            <person name="Van De Peer Y."/>
            <person name="Liu Z.-J."/>
        </authorList>
    </citation>
    <scope>NUCLEOTIDE SEQUENCE</scope>
    <source>
        <strain evidence="5">SCP</strain>
        <tissue evidence="5">Leaves</tissue>
    </source>
</reference>
<evidence type="ECO:0000313" key="5">
    <source>
        <dbReference type="EMBL" id="KAK1264002.1"/>
    </source>
</evidence>
<dbReference type="SMART" id="SM00875">
    <property type="entry name" value="BACK"/>
    <property type="match status" value="1"/>
</dbReference>
<dbReference type="CDD" id="cd18186">
    <property type="entry name" value="BTB_POZ_ZBTB_KLHL-like"/>
    <property type="match status" value="1"/>
</dbReference>
<dbReference type="Pfam" id="PF00651">
    <property type="entry name" value="BTB"/>
    <property type="match status" value="1"/>
</dbReference>
<evidence type="ECO:0000313" key="6">
    <source>
        <dbReference type="Proteomes" id="UP001179952"/>
    </source>
</evidence>
<dbReference type="InterPro" id="IPR011705">
    <property type="entry name" value="BACK"/>
</dbReference>